<proteinExistence type="predicted"/>
<dbReference type="EMBL" id="GDIQ01002007">
    <property type="protein sequence ID" value="JAN92730.1"/>
    <property type="molecule type" value="Transcribed_RNA"/>
</dbReference>
<evidence type="ECO:0000313" key="1">
    <source>
        <dbReference type="EMBL" id="JAN92730.1"/>
    </source>
</evidence>
<name>A0A0P6ISY6_9CRUS</name>
<accession>A0A0P6ISY6</accession>
<sequence length="79" mass="9531">MPRYIRYILEHEEPEYYWFICLVTKTIYADSYQNDRDPLGHTATLLKPFPKYPNTFEATENANPILLQSLHFRLHRNSQ</sequence>
<reference evidence="1" key="1">
    <citation type="submission" date="2015-10" db="EMBL/GenBank/DDBJ databases">
        <title>EvidentialGene: Evidence-directed Construction of Complete mRNA Transcriptomes without Genomes.</title>
        <authorList>
            <person name="Gilbert D.G."/>
        </authorList>
    </citation>
    <scope>NUCLEOTIDE SEQUENCE</scope>
</reference>
<dbReference type="AlphaFoldDB" id="A0A0P6ISY6"/>
<protein>
    <submittedName>
        <fullName evidence="1">Uncharacterized protein</fullName>
    </submittedName>
</protein>
<organism evidence="1">
    <name type="scientific">Daphnia magna</name>
    <dbReference type="NCBI Taxonomy" id="35525"/>
    <lineage>
        <taxon>Eukaryota</taxon>
        <taxon>Metazoa</taxon>
        <taxon>Ecdysozoa</taxon>
        <taxon>Arthropoda</taxon>
        <taxon>Crustacea</taxon>
        <taxon>Branchiopoda</taxon>
        <taxon>Diplostraca</taxon>
        <taxon>Cladocera</taxon>
        <taxon>Anomopoda</taxon>
        <taxon>Daphniidae</taxon>
        <taxon>Daphnia</taxon>
    </lineage>
</organism>